<dbReference type="EMBL" id="BCMM01000042">
    <property type="protein sequence ID" value="GAQ66519.1"/>
    <property type="molecule type" value="Genomic_DNA"/>
</dbReference>
<keyword evidence="3" id="KW-0804">Transcription</keyword>
<evidence type="ECO:0000313" key="6">
    <source>
        <dbReference type="EMBL" id="GAQ66519.1"/>
    </source>
</evidence>
<dbReference type="InterPro" id="IPR011991">
    <property type="entry name" value="ArsR-like_HTH"/>
</dbReference>
<feature type="domain" description="HTH arsR-type" evidence="5">
    <location>
        <begin position="232"/>
        <end position="307"/>
    </location>
</feature>
<dbReference type="SUPFAM" id="SSF46785">
    <property type="entry name" value="Winged helix' DNA-binding domain"/>
    <property type="match status" value="1"/>
</dbReference>
<feature type="region of interest" description="Disordered" evidence="4">
    <location>
        <begin position="305"/>
        <end position="327"/>
    </location>
</feature>
<evidence type="ECO:0000256" key="1">
    <source>
        <dbReference type="ARBA" id="ARBA00023015"/>
    </source>
</evidence>
<dbReference type="AlphaFoldDB" id="A0A100JVP0"/>
<evidence type="ECO:0000256" key="4">
    <source>
        <dbReference type="SAM" id="MobiDB-lite"/>
    </source>
</evidence>
<gene>
    <name evidence="6" type="ORF">SsS58_06953</name>
</gene>
<dbReference type="InterPro" id="IPR001845">
    <property type="entry name" value="HTH_ArsR_DNA-bd_dom"/>
</dbReference>
<reference evidence="7" key="3">
    <citation type="submission" date="2016-02" db="EMBL/GenBank/DDBJ databases">
        <title>Draft genome of pathogenic Streptomyces sp. in Japan.</title>
        <authorList>
            <person name="Tomihama T."/>
            <person name="Ikenaga M."/>
            <person name="Sakai M."/>
            <person name="Okubo T."/>
            <person name="Ikeda S."/>
        </authorList>
    </citation>
    <scope>NUCLEOTIDE SEQUENCE [LARGE SCALE GENOMIC DNA]</scope>
    <source>
        <strain evidence="7">S58</strain>
    </source>
</reference>
<dbReference type="PANTHER" id="PTHR43132">
    <property type="entry name" value="ARSENICAL RESISTANCE OPERON REPRESSOR ARSR-RELATED"/>
    <property type="match status" value="1"/>
</dbReference>
<dbReference type="CDD" id="cd00090">
    <property type="entry name" value="HTH_ARSR"/>
    <property type="match status" value="1"/>
</dbReference>
<proteinExistence type="predicted"/>
<accession>A0A100JVP0</accession>
<dbReference type="InterPro" id="IPR036388">
    <property type="entry name" value="WH-like_DNA-bd_sf"/>
</dbReference>
<evidence type="ECO:0000259" key="5">
    <source>
        <dbReference type="SMART" id="SM00418"/>
    </source>
</evidence>
<reference evidence="6 7" key="2">
    <citation type="journal article" date="2016" name="Genome Announc.">
        <title>Draft Genome Sequences of Streptomyces scabiei S58, Streptomyces turgidiscabies T45, and Streptomyces acidiscabies a10, the Pathogens of Potato Common Scab, Isolated in Japan.</title>
        <authorList>
            <person name="Tomihama T."/>
            <person name="Nishi Y."/>
            <person name="Sakai M."/>
            <person name="Ikenaga M."/>
            <person name="Okubo T."/>
            <person name="Ikeda S."/>
        </authorList>
    </citation>
    <scope>NUCLEOTIDE SEQUENCE [LARGE SCALE GENOMIC DNA]</scope>
    <source>
        <strain evidence="6 7">S58</strain>
    </source>
</reference>
<dbReference type="Gene3D" id="1.10.10.10">
    <property type="entry name" value="Winged helix-like DNA-binding domain superfamily/Winged helix DNA-binding domain"/>
    <property type="match status" value="1"/>
</dbReference>
<dbReference type="OrthoDB" id="3808065at2"/>
<sequence length="327" mass="35212">MFRIILSADDLARVTVGDRDAQFMEALFAMETVRETGEDGFHEWRRRIRRCLGNPAPRTARIAQLTRGVSKVVDALDTCVDPQHPHAMPQIGGNLSEVQLLSTVRDFSELAVAPHWERIRGHLDGARESLRDAMCRGGVGALLDSLGPGIRWKAPVLEIAGVGAGELELGGRGLVLVPALFLRRAGHVMRAGRNFPGRPPLLMVPDRPRPEELSGLLAETETMRGGRREDADNLAVLMGRTRAAVLRAVREGCGNAALAARLGVTTAAVSQHTTILRAAGLISTHRSGSHAVHTVTHLGRMLLRGDGRPSRQTLSAVGTVARQPAPA</sequence>
<dbReference type="InterPro" id="IPR051011">
    <property type="entry name" value="Metal_resp_trans_reg"/>
</dbReference>
<dbReference type="GO" id="GO:0003677">
    <property type="term" value="F:DNA binding"/>
    <property type="evidence" value="ECO:0007669"/>
    <property type="project" value="UniProtKB-KW"/>
</dbReference>
<protein>
    <recommendedName>
        <fullName evidence="5">HTH arsR-type domain-containing protein</fullName>
    </recommendedName>
</protein>
<dbReference type="GO" id="GO:0003700">
    <property type="term" value="F:DNA-binding transcription factor activity"/>
    <property type="evidence" value="ECO:0007669"/>
    <property type="project" value="InterPro"/>
</dbReference>
<evidence type="ECO:0000256" key="3">
    <source>
        <dbReference type="ARBA" id="ARBA00023163"/>
    </source>
</evidence>
<comment type="caution">
    <text evidence="6">The sequence shown here is derived from an EMBL/GenBank/DDBJ whole genome shotgun (WGS) entry which is preliminary data.</text>
</comment>
<keyword evidence="1" id="KW-0805">Transcription regulation</keyword>
<evidence type="ECO:0000256" key="2">
    <source>
        <dbReference type="ARBA" id="ARBA00023125"/>
    </source>
</evidence>
<name>A0A100JVP0_STRSC</name>
<dbReference type="Proteomes" id="UP000067448">
    <property type="component" value="Unassembled WGS sequence"/>
</dbReference>
<dbReference type="PANTHER" id="PTHR43132:SF8">
    <property type="entry name" value="HTH-TYPE TRANSCRIPTIONAL REGULATOR KMTR"/>
    <property type="match status" value="1"/>
</dbReference>
<organism evidence="6 7">
    <name type="scientific">Streptomyces scabiei</name>
    <dbReference type="NCBI Taxonomy" id="1930"/>
    <lineage>
        <taxon>Bacteria</taxon>
        <taxon>Bacillati</taxon>
        <taxon>Actinomycetota</taxon>
        <taxon>Actinomycetes</taxon>
        <taxon>Kitasatosporales</taxon>
        <taxon>Streptomycetaceae</taxon>
        <taxon>Streptomyces</taxon>
    </lineage>
</organism>
<evidence type="ECO:0000313" key="7">
    <source>
        <dbReference type="Proteomes" id="UP000067448"/>
    </source>
</evidence>
<keyword evidence="2" id="KW-0238">DNA-binding</keyword>
<dbReference type="RefSeq" id="WP_059083753.1">
    <property type="nucleotide sequence ID" value="NZ_BCMM01000042.1"/>
</dbReference>
<dbReference type="InterPro" id="IPR036390">
    <property type="entry name" value="WH_DNA-bd_sf"/>
</dbReference>
<dbReference type="SMART" id="SM00418">
    <property type="entry name" value="HTH_ARSR"/>
    <property type="match status" value="1"/>
</dbReference>
<reference evidence="7" key="1">
    <citation type="submission" date="2015-11" db="EMBL/GenBank/DDBJ databases">
        <authorList>
            <consortium name="Cross-ministerial Strategic Innovation Promotion Program (SIP) consortium"/>
            <person name="Tomihama T."/>
            <person name="Ikenaga M."/>
            <person name="Sakai M."/>
            <person name="Okubo T."/>
            <person name="Ikeda S."/>
        </authorList>
    </citation>
    <scope>NUCLEOTIDE SEQUENCE [LARGE SCALE GENOMIC DNA]</scope>
    <source>
        <strain evidence="7">S58</strain>
    </source>
</reference>